<proteinExistence type="predicted"/>
<reference evidence="2 3" key="1">
    <citation type="submission" date="2015-04" db="EMBL/GenBank/DDBJ databases">
        <title>Lasius niger genome sequencing.</title>
        <authorList>
            <person name="Konorov E.A."/>
            <person name="Nikitin M.A."/>
            <person name="Kirill M.V."/>
            <person name="Chang P."/>
        </authorList>
    </citation>
    <scope>NUCLEOTIDE SEQUENCE [LARGE SCALE GENOMIC DNA]</scope>
    <source>
        <tissue evidence="2">Whole</tissue>
    </source>
</reference>
<evidence type="ECO:0000256" key="1">
    <source>
        <dbReference type="SAM" id="MobiDB-lite"/>
    </source>
</evidence>
<dbReference type="PaxDb" id="67767-A0A0J7N8I1"/>
<keyword evidence="3" id="KW-1185">Reference proteome</keyword>
<gene>
    <name evidence="2" type="ORF">RF55_11486</name>
</gene>
<organism evidence="2 3">
    <name type="scientific">Lasius niger</name>
    <name type="common">Black garden ant</name>
    <dbReference type="NCBI Taxonomy" id="67767"/>
    <lineage>
        <taxon>Eukaryota</taxon>
        <taxon>Metazoa</taxon>
        <taxon>Ecdysozoa</taxon>
        <taxon>Arthropoda</taxon>
        <taxon>Hexapoda</taxon>
        <taxon>Insecta</taxon>
        <taxon>Pterygota</taxon>
        <taxon>Neoptera</taxon>
        <taxon>Endopterygota</taxon>
        <taxon>Hymenoptera</taxon>
        <taxon>Apocrita</taxon>
        <taxon>Aculeata</taxon>
        <taxon>Formicoidea</taxon>
        <taxon>Formicidae</taxon>
        <taxon>Formicinae</taxon>
        <taxon>Lasius</taxon>
        <taxon>Lasius</taxon>
    </lineage>
</organism>
<dbReference type="AlphaFoldDB" id="A0A0J7N8I1"/>
<name>A0A0J7N8I1_LASNI</name>
<sequence length="128" mass="14565">MGYQNPRRPLYAPVKDTSRGFSVGILRPTTGRTSVLPGMGEGIPHNPRSFSRGLWVSIKDFLCDKKKGERKRVMMEGRKEVKSDRRDIPGGRSEDERGGGREMGKEGMGRESKEVRKKEEEDERREKG</sequence>
<feature type="region of interest" description="Disordered" evidence="1">
    <location>
        <begin position="73"/>
        <end position="128"/>
    </location>
</feature>
<accession>A0A0J7N8I1</accession>
<comment type="caution">
    <text evidence="2">The sequence shown here is derived from an EMBL/GenBank/DDBJ whole genome shotgun (WGS) entry which is preliminary data.</text>
</comment>
<protein>
    <submittedName>
        <fullName evidence="2">Uncharacterized protein</fullName>
    </submittedName>
</protein>
<evidence type="ECO:0000313" key="3">
    <source>
        <dbReference type="Proteomes" id="UP000036403"/>
    </source>
</evidence>
<evidence type="ECO:0000313" key="2">
    <source>
        <dbReference type="EMBL" id="KMQ88950.1"/>
    </source>
</evidence>
<dbReference type="EMBL" id="LBMM01008353">
    <property type="protein sequence ID" value="KMQ88950.1"/>
    <property type="molecule type" value="Genomic_DNA"/>
</dbReference>
<dbReference type="Proteomes" id="UP000036403">
    <property type="component" value="Unassembled WGS sequence"/>
</dbReference>
<feature type="region of interest" description="Disordered" evidence="1">
    <location>
        <begin position="21"/>
        <end position="50"/>
    </location>
</feature>